<organism evidence="3 4">
    <name type="scientific">Cirrhinus mrigala</name>
    <name type="common">Mrigala</name>
    <dbReference type="NCBI Taxonomy" id="683832"/>
    <lineage>
        <taxon>Eukaryota</taxon>
        <taxon>Metazoa</taxon>
        <taxon>Chordata</taxon>
        <taxon>Craniata</taxon>
        <taxon>Vertebrata</taxon>
        <taxon>Euteleostomi</taxon>
        <taxon>Actinopterygii</taxon>
        <taxon>Neopterygii</taxon>
        <taxon>Teleostei</taxon>
        <taxon>Ostariophysi</taxon>
        <taxon>Cypriniformes</taxon>
        <taxon>Cyprinidae</taxon>
        <taxon>Labeoninae</taxon>
        <taxon>Labeonini</taxon>
        <taxon>Cirrhinus</taxon>
    </lineage>
</organism>
<gene>
    <name evidence="3" type="ORF">M9458_008560</name>
</gene>
<dbReference type="InterPro" id="IPR003191">
    <property type="entry name" value="Guanylate-bd/ATL_C"/>
</dbReference>
<dbReference type="SUPFAM" id="SSF48340">
    <property type="entry name" value="Interferon-induced guanylate-binding protein 1 (GBP1), C-terminal domain"/>
    <property type="match status" value="1"/>
</dbReference>
<evidence type="ECO:0000313" key="4">
    <source>
        <dbReference type="Proteomes" id="UP001529510"/>
    </source>
</evidence>
<proteinExistence type="predicted"/>
<evidence type="ECO:0000313" key="3">
    <source>
        <dbReference type="EMBL" id="KAL0194988.1"/>
    </source>
</evidence>
<reference evidence="3 4" key="1">
    <citation type="submission" date="2024-05" db="EMBL/GenBank/DDBJ databases">
        <title>Genome sequencing and assembly of Indian major carp, Cirrhinus mrigala (Hamilton, 1822).</title>
        <authorList>
            <person name="Mohindra V."/>
            <person name="Chowdhury L.M."/>
            <person name="Lal K."/>
            <person name="Jena J.K."/>
        </authorList>
    </citation>
    <scope>NUCLEOTIDE SEQUENCE [LARGE SCALE GENOMIC DNA]</scope>
    <source>
        <strain evidence="3">CM1030</strain>
        <tissue evidence="3">Blood</tissue>
    </source>
</reference>
<evidence type="ECO:0000259" key="2">
    <source>
        <dbReference type="Pfam" id="PF02841"/>
    </source>
</evidence>
<feature type="compositionally biased region" description="Basic and acidic residues" evidence="1">
    <location>
        <begin position="1"/>
        <end position="61"/>
    </location>
</feature>
<dbReference type="Proteomes" id="UP001529510">
    <property type="component" value="Unassembled WGS sequence"/>
</dbReference>
<feature type="non-terminal residue" evidence="3">
    <location>
        <position position="1"/>
    </location>
</feature>
<keyword evidence="4" id="KW-1185">Reference proteome</keyword>
<feature type="non-terminal residue" evidence="3">
    <location>
        <position position="80"/>
    </location>
</feature>
<sequence length="80" mass="9977">LLEQEIKAKEEKQRQLEEKMEAERQSNEERMRQMKEKMDEEMRLQRKEFERAMDSNLRKQADLMQKGFNEKADRMRQEIE</sequence>
<dbReference type="AlphaFoldDB" id="A0ABD0RAU0"/>
<comment type="caution">
    <text evidence="3">The sequence shown here is derived from an EMBL/GenBank/DDBJ whole genome shotgun (WGS) entry which is preliminary data.</text>
</comment>
<protein>
    <recommendedName>
        <fullName evidence="2">Guanylate-binding protein/Atlastin C-terminal domain-containing protein</fullName>
    </recommendedName>
</protein>
<dbReference type="EMBL" id="JAMKFB020000004">
    <property type="protein sequence ID" value="KAL0194988.1"/>
    <property type="molecule type" value="Genomic_DNA"/>
</dbReference>
<feature type="region of interest" description="Disordered" evidence="1">
    <location>
        <begin position="1"/>
        <end position="80"/>
    </location>
</feature>
<evidence type="ECO:0000256" key="1">
    <source>
        <dbReference type="SAM" id="MobiDB-lite"/>
    </source>
</evidence>
<feature type="domain" description="Guanylate-binding protein/Atlastin C-terminal" evidence="2">
    <location>
        <begin position="2"/>
        <end position="80"/>
    </location>
</feature>
<dbReference type="InterPro" id="IPR036543">
    <property type="entry name" value="Guanylate-bd_C_sf"/>
</dbReference>
<name>A0ABD0RAU0_CIRMR</name>
<accession>A0ABD0RAU0</accession>
<feature type="compositionally biased region" description="Basic and acidic residues" evidence="1">
    <location>
        <begin position="68"/>
        <end position="80"/>
    </location>
</feature>
<dbReference type="Gene3D" id="1.20.1000.10">
    <property type="entry name" value="Guanylate-binding protein, C-terminal domain"/>
    <property type="match status" value="1"/>
</dbReference>
<dbReference type="Pfam" id="PF02841">
    <property type="entry name" value="GBP_C"/>
    <property type="match status" value="1"/>
</dbReference>